<keyword evidence="2" id="KW-1185">Reference proteome</keyword>
<dbReference type="Proteomes" id="UP000216411">
    <property type="component" value="Unassembled WGS sequence"/>
</dbReference>
<dbReference type="RefSeq" id="WP_094375904.1">
    <property type="nucleotide sequence ID" value="NZ_NOKA02000046.1"/>
</dbReference>
<accession>A0A371JBX1</accession>
<proteinExistence type="predicted"/>
<evidence type="ECO:0000313" key="1">
    <source>
        <dbReference type="EMBL" id="RDY30178.1"/>
    </source>
</evidence>
<protein>
    <recommendedName>
        <fullName evidence="3">Minor tail protein Z (GPZ)</fullName>
    </recommendedName>
</protein>
<reference evidence="1 2" key="1">
    <citation type="journal article" date="2017" name="Genome Announc.">
        <title>Draft Genome Sequence of a Sporulating and Motile Strain of Lachnotalea glycerini Isolated from Water in Quebec City, Canada.</title>
        <authorList>
            <person name="Maheux A.F."/>
            <person name="Boudreau D.K."/>
            <person name="Berube E."/>
            <person name="Boissinot M."/>
            <person name="Raymond F."/>
            <person name="Brodeur S."/>
            <person name="Corbeil J."/>
            <person name="Isabel S."/>
            <person name="Omar R.F."/>
            <person name="Bergeron M.G."/>
        </authorList>
    </citation>
    <scope>NUCLEOTIDE SEQUENCE [LARGE SCALE GENOMIC DNA]</scope>
    <source>
        <strain evidence="1 2">CCRI-19302</strain>
    </source>
</reference>
<dbReference type="OrthoDB" id="1857235at2"/>
<dbReference type="AlphaFoldDB" id="A0A371JBX1"/>
<organism evidence="1 2">
    <name type="scientific">Lachnotalea glycerini</name>
    <dbReference type="NCBI Taxonomy" id="1763509"/>
    <lineage>
        <taxon>Bacteria</taxon>
        <taxon>Bacillati</taxon>
        <taxon>Bacillota</taxon>
        <taxon>Clostridia</taxon>
        <taxon>Lachnospirales</taxon>
        <taxon>Lachnospiraceae</taxon>
        <taxon>Lachnotalea</taxon>
    </lineage>
</organism>
<dbReference type="Pfam" id="PF06763">
    <property type="entry name" value="Minor_tail_Z"/>
    <property type="match status" value="1"/>
</dbReference>
<evidence type="ECO:0008006" key="3">
    <source>
        <dbReference type="Google" id="ProtNLM"/>
    </source>
</evidence>
<evidence type="ECO:0000313" key="2">
    <source>
        <dbReference type="Proteomes" id="UP000216411"/>
    </source>
</evidence>
<dbReference type="EMBL" id="NOKA02000046">
    <property type="protein sequence ID" value="RDY30178.1"/>
    <property type="molecule type" value="Genomic_DNA"/>
</dbReference>
<gene>
    <name evidence="1" type="ORF">CG710_016205</name>
</gene>
<comment type="caution">
    <text evidence="1">The sequence shown here is derived from an EMBL/GenBank/DDBJ whole genome shotgun (WGS) entry which is preliminary data.</text>
</comment>
<sequence>MSHNLKIEISNYDKLITNIKNMENDSGKIIKRTVADIKKRTPGWVAQEVTKKFNIKKNEVNGSKKAKETGKSAGSIYATGSRLSNVEIIYRGRLLTPTHFSMRPSVKPKKRKYNVTASIMRGNRKVLSRKAFLLRSGGEGTIELPFKRTGKGRYPLEVIKSISLPQMIENPEVYKNIQIRMGEEIENRMQHHINQMLK</sequence>
<name>A0A371JBX1_9FIRM</name>
<dbReference type="InterPro" id="IPR010633">
    <property type="entry name" value="Phage_lambda_GpZ"/>
</dbReference>